<protein>
    <submittedName>
        <fullName evidence="2">Methionine/alanine import family NSS transporter small subunit</fullName>
    </submittedName>
</protein>
<reference evidence="2 3" key="1">
    <citation type="submission" date="2019-05" db="EMBL/GenBank/DDBJ databases">
        <title>Kocuria coralli sp. nov., a novel actinobacterium isolated from coral reef seawater.</title>
        <authorList>
            <person name="Li J."/>
        </authorList>
    </citation>
    <scope>NUCLEOTIDE SEQUENCE [LARGE SCALE GENOMIC DNA]</scope>
    <source>
        <strain evidence="2 3">SCSIO 13007</strain>
    </source>
</reference>
<keyword evidence="1" id="KW-0472">Membrane</keyword>
<dbReference type="Pfam" id="PF16951">
    <property type="entry name" value="MaAIMP_sms"/>
    <property type="match status" value="1"/>
</dbReference>
<name>A0A5J5L2E3_9MICC</name>
<proteinExistence type="predicted"/>
<dbReference type="EMBL" id="SZWF01000002">
    <property type="protein sequence ID" value="KAA9395266.1"/>
    <property type="molecule type" value="Genomic_DNA"/>
</dbReference>
<evidence type="ECO:0000256" key="1">
    <source>
        <dbReference type="SAM" id="Phobius"/>
    </source>
</evidence>
<feature type="transmembrane region" description="Helical" evidence="1">
    <location>
        <begin position="6"/>
        <end position="27"/>
    </location>
</feature>
<organism evidence="2 3">
    <name type="scientific">Kocuria coralli</name>
    <dbReference type="NCBI Taxonomy" id="1461025"/>
    <lineage>
        <taxon>Bacteria</taxon>
        <taxon>Bacillati</taxon>
        <taxon>Actinomycetota</taxon>
        <taxon>Actinomycetes</taxon>
        <taxon>Micrococcales</taxon>
        <taxon>Micrococcaceae</taxon>
        <taxon>Kocuria</taxon>
    </lineage>
</organism>
<evidence type="ECO:0000313" key="3">
    <source>
        <dbReference type="Proteomes" id="UP000325957"/>
    </source>
</evidence>
<accession>A0A5J5L2E3</accession>
<dbReference type="Proteomes" id="UP000325957">
    <property type="component" value="Unassembled WGS sequence"/>
</dbReference>
<keyword evidence="1" id="KW-0812">Transmembrane</keyword>
<gene>
    <name evidence="2" type="ORF">FCK90_02325</name>
</gene>
<dbReference type="NCBIfam" id="NF033493">
    <property type="entry name" value="MetS_like_NSS"/>
    <property type="match status" value="1"/>
</dbReference>
<keyword evidence="1" id="KW-1133">Transmembrane helix</keyword>
<dbReference type="InterPro" id="IPR031596">
    <property type="entry name" value="MaAIMP_sms"/>
</dbReference>
<dbReference type="OrthoDB" id="6712920at2"/>
<sequence length="37" mass="3799">MSTEAIIMLVVAGVTVWGGLGAAILNLRRSPDEGGDE</sequence>
<dbReference type="RefSeq" id="WP_158032692.1">
    <property type="nucleotide sequence ID" value="NZ_ML708611.1"/>
</dbReference>
<keyword evidence="3" id="KW-1185">Reference proteome</keyword>
<comment type="caution">
    <text evidence="2">The sequence shown here is derived from an EMBL/GenBank/DDBJ whole genome shotgun (WGS) entry which is preliminary data.</text>
</comment>
<dbReference type="AlphaFoldDB" id="A0A5J5L2E3"/>
<evidence type="ECO:0000313" key="2">
    <source>
        <dbReference type="EMBL" id="KAA9395266.1"/>
    </source>
</evidence>